<keyword evidence="10" id="KW-1185">Reference proteome</keyword>
<dbReference type="Pfam" id="PF00327">
    <property type="entry name" value="Ribosomal_L30"/>
    <property type="match status" value="1"/>
</dbReference>
<organism evidence="9 10">
    <name type="scientific">Zygosaccharomyces bailii (strain CLIB 213 / ATCC 58445 / CBS 680 / BCRC 21525 / NBRC 1098 / NCYC 1416 / NRRL Y-2227)</name>
    <dbReference type="NCBI Taxonomy" id="1333698"/>
    <lineage>
        <taxon>Eukaryota</taxon>
        <taxon>Fungi</taxon>
        <taxon>Dikarya</taxon>
        <taxon>Ascomycota</taxon>
        <taxon>Saccharomycotina</taxon>
        <taxon>Saccharomycetes</taxon>
        <taxon>Saccharomycetales</taxon>
        <taxon>Saccharomycetaceae</taxon>
        <taxon>Zygosaccharomyces</taxon>
    </lineage>
</organism>
<dbReference type="InterPro" id="IPR016082">
    <property type="entry name" value="Ribosomal_uL30_ferredoxin-like"/>
</dbReference>
<dbReference type="AlphaFoldDB" id="A0A8J2T867"/>
<evidence type="ECO:0000313" key="10">
    <source>
        <dbReference type="Proteomes" id="UP000019375"/>
    </source>
</evidence>
<evidence type="ECO:0000256" key="2">
    <source>
        <dbReference type="ARBA" id="ARBA00007594"/>
    </source>
</evidence>
<dbReference type="OrthoDB" id="28644at2759"/>
<proteinExistence type="inferred from homology"/>
<sequence length="278" mass="31349">MENPEVLLKRRRNADQTRLAKQALAQQRKNTKRVKKNKFVRPESLVAKTLATTREKERIRRVSKTRGEGSEFILRVRGGDSKEDGSEGEMQTEKVAYDGKPQLLLVVRVRGPTAVNIPHKAYKVLQVLRLVHLNQGVFFRLTAQTFDLLRIVAPYVVVGEPSLSCVRSLVQKRGRVTWNGKQDVLLNDNTMVEEALGEHGIICIEDVVHEIASLGPAFKQCCFFLKPFQLSRQVSGFGALQKLKKLELREQDGERQLSNAAAAPIIEVDIDELVAKMN</sequence>
<evidence type="ECO:0000256" key="6">
    <source>
        <dbReference type="ARBA" id="ARBA00037037"/>
    </source>
</evidence>
<evidence type="ECO:0000256" key="1">
    <source>
        <dbReference type="ARBA" id="ARBA00004604"/>
    </source>
</evidence>
<dbReference type="InterPro" id="IPR035808">
    <property type="entry name" value="Ribosomal_uL30_euk_arc"/>
</dbReference>
<evidence type="ECO:0000313" key="9">
    <source>
        <dbReference type="EMBL" id="CDF90136.1"/>
    </source>
</evidence>
<dbReference type="Gene3D" id="3.30.1390.20">
    <property type="entry name" value="Ribosomal protein L30, ferredoxin-like fold domain"/>
    <property type="match status" value="1"/>
</dbReference>
<keyword evidence="4" id="KW-0694">RNA-binding</keyword>
<dbReference type="EMBL" id="HG316459">
    <property type="protein sequence ID" value="CDF90136.1"/>
    <property type="molecule type" value="Genomic_DNA"/>
</dbReference>
<dbReference type="GO" id="GO:0022625">
    <property type="term" value="C:cytosolic large ribosomal subunit"/>
    <property type="evidence" value="ECO:0007669"/>
    <property type="project" value="TreeGrafter"/>
</dbReference>
<dbReference type="InterPro" id="IPR039699">
    <property type="entry name" value="Ribosomal_uL30"/>
</dbReference>
<gene>
    <name evidence="9" type="ORF">BN860_01442g</name>
</gene>
<dbReference type="InterPro" id="IPR018038">
    <property type="entry name" value="Ribosomal_uL30_CS"/>
</dbReference>
<dbReference type="PROSITE" id="PS00634">
    <property type="entry name" value="RIBOSOMAL_L30"/>
    <property type="match status" value="1"/>
</dbReference>
<dbReference type="SUPFAM" id="SSF55129">
    <property type="entry name" value="Ribosomal protein L30p/L7e"/>
    <property type="match status" value="1"/>
</dbReference>
<dbReference type="GO" id="GO:0005730">
    <property type="term" value="C:nucleolus"/>
    <property type="evidence" value="ECO:0007669"/>
    <property type="project" value="UniProtKB-SubCell"/>
</dbReference>
<comment type="function">
    <text evidence="6">Involved in the biogenesis of the 60S ribosomal subunit. May act as a specificity factor that binds precursor rRNAs and tethers the enzymes that carry out the early 5' to 3' exonucleolytic reactions that generate the mature rRNAs.</text>
</comment>
<dbReference type="InterPro" id="IPR036919">
    <property type="entry name" value="Ribo_uL30_ferredoxin-like_sf"/>
</dbReference>
<feature type="domain" description="Large ribosomal subunit protein uL30-like ferredoxin-like fold" evidence="8">
    <location>
        <begin position="104"/>
        <end position="156"/>
    </location>
</feature>
<dbReference type="CDD" id="cd01657">
    <property type="entry name" value="Ribosomal_L7_archeal_euk"/>
    <property type="match status" value="1"/>
</dbReference>
<dbReference type="GO" id="GO:0003735">
    <property type="term" value="F:structural constituent of ribosome"/>
    <property type="evidence" value="ECO:0007669"/>
    <property type="project" value="TreeGrafter"/>
</dbReference>
<dbReference type="GO" id="GO:0000463">
    <property type="term" value="P:maturation of LSU-rRNA from tricistronic rRNA transcript (SSU-rRNA, 5.8S rRNA, LSU-rRNA)"/>
    <property type="evidence" value="ECO:0007669"/>
    <property type="project" value="TreeGrafter"/>
</dbReference>
<dbReference type="GO" id="GO:0003723">
    <property type="term" value="F:RNA binding"/>
    <property type="evidence" value="ECO:0007669"/>
    <property type="project" value="UniProtKB-KW"/>
</dbReference>
<keyword evidence="5" id="KW-0539">Nucleus</keyword>
<dbReference type="Proteomes" id="UP000019375">
    <property type="component" value="Unassembled WGS sequence"/>
</dbReference>
<evidence type="ECO:0000256" key="5">
    <source>
        <dbReference type="ARBA" id="ARBA00023242"/>
    </source>
</evidence>
<evidence type="ECO:0000256" key="4">
    <source>
        <dbReference type="ARBA" id="ARBA00022884"/>
    </source>
</evidence>
<name>A0A8J2T867_ZYGB2</name>
<evidence type="ECO:0000256" key="7">
    <source>
        <dbReference type="ARBA" id="ARBA00039196"/>
    </source>
</evidence>
<evidence type="ECO:0000256" key="3">
    <source>
        <dbReference type="ARBA" id="ARBA00022517"/>
    </source>
</evidence>
<comment type="subcellular location">
    <subcellularLocation>
        <location evidence="1">Nucleus</location>
        <location evidence="1">Nucleolus</location>
    </subcellularLocation>
</comment>
<keyword evidence="3" id="KW-0690">Ribosome biogenesis</keyword>
<dbReference type="PANTHER" id="PTHR11524:SF26">
    <property type="entry name" value="RIBOSOME BIOGENESIS PROTEIN RLP7"/>
    <property type="match status" value="1"/>
</dbReference>
<accession>A0A8J2T867</accession>
<protein>
    <recommendedName>
        <fullName evidence="7">Ribosome biogenesis protein RLP7</fullName>
    </recommendedName>
</protein>
<evidence type="ECO:0000259" key="8">
    <source>
        <dbReference type="Pfam" id="PF00327"/>
    </source>
</evidence>
<comment type="similarity">
    <text evidence="2">Belongs to the universal ribosomal protein uL30 family.</text>
</comment>
<dbReference type="PANTHER" id="PTHR11524">
    <property type="entry name" value="60S RIBOSOMAL PROTEIN L7"/>
    <property type="match status" value="1"/>
</dbReference>
<reference evidence="10" key="1">
    <citation type="journal article" date="2013" name="Genome Announc.">
        <title>Genome sequence of the food spoilage yeast Zygosaccharomyces bailii CLIB 213(T).</title>
        <authorList>
            <person name="Galeote V."/>
            <person name="Bigey F."/>
            <person name="Devillers H."/>
            <person name="Neuveglise C."/>
            <person name="Dequin S."/>
        </authorList>
    </citation>
    <scope>NUCLEOTIDE SEQUENCE [LARGE SCALE GENOMIC DNA]</scope>
    <source>
        <strain evidence="10">CLIB 213 / ATCC 58445 / CBS 680 / CCRC 21525 / NBRC 1098 / NCYC 1416 / NRRL Y-2227</strain>
    </source>
</reference>